<proteinExistence type="predicted"/>
<dbReference type="PRINTS" id="PR00111">
    <property type="entry name" value="ABHYDROLASE"/>
</dbReference>
<dbReference type="SUPFAM" id="SSF53474">
    <property type="entry name" value="alpha/beta-Hydrolases"/>
    <property type="match status" value="1"/>
</dbReference>
<reference evidence="3 4" key="1">
    <citation type="submission" date="2020-04" db="EMBL/GenBank/DDBJ databases">
        <authorList>
            <person name="Klaysubun C."/>
            <person name="Duangmal K."/>
            <person name="Lipun K."/>
        </authorList>
    </citation>
    <scope>NUCLEOTIDE SEQUENCE [LARGE SCALE GENOMIC DNA]</scope>
    <source>
        <strain evidence="3 4">DSM 45300</strain>
    </source>
</reference>
<accession>A0A848DPR8</accession>
<comment type="caution">
    <text evidence="3">The sequence shown here is derived from an EMBL/GenBank/DDBJ whole genome shotgun (WGS) entry which is preliminary data.</text>
</comment>
<feature type="domain" description="AB hydrolase-1" evidence="2">
    <location>
        <begin position="85"/>
        <end position="221"/>
    </location>
</feature>
<gene>
    <name evidence="3" type="ORF">HF519_23220</name>
</gene>
<sequence length="321" mass="34376">MAEQAGLAVIERLVGTGALCSTPADEIVRSPNMTLEQARYCPASVGRARIRGKIATVVDQEVPPMPWVAADDGCDIYYETHGSGPAVVFASGFMGITDIWRAQIEALSDSYQCIAFDNRGNGRSEKPLPKIAYGVERHARDLEAVLDATGVSRAVLVGHSMGGNTASTYYFAHPDRVAGIVYVGSYVSGSQIRDVGNTLEAIKTAVATPSGRVGFYRAVGLPEEIAMESAKWPLYSVLGNAESFIVFDMTDKISQITVPCLILHGEKDIVSPLDPCGYGLRDGLPDATLEIFEGVNHCPAVEAPDKANRLIADFLKKVHAS</sequence>
<dbReference type="InterPro" id="IPR000073">
    <property type="entry name" value="AB_hydrolase_1"/>
</dbReference>
<evidence type="ECO:0000259" key="2">
    <source>
        <dbReference type="Pfam" id="PF00561"/>
    </source>
</evidence>
<keyword evidence="4" id="KW-1185">Reference proteome</keyword>
<evidence type="ECO:0000313" key="3">
    <source>
        <dbReference type="EMBL" id="NMH94436.1"/>
    </source>
</evidence>
<organism evidence="3 4">
    <name type="scientific">Pseudonocardia bannensis</name>
    <dbReference type="NCBI Taxonomy" id="630973"/>
    <lineage>
        <taxon>Bacteria</taxon>
        <taxon>Bacillati</taxon>
        <taxon>Actinomycetota</taxon>
        <taxon>Actinomycetes</taxon>
        <taxon>Pseudonocardiales</taxon>
        <taxon>Pseudonocardiaceae</taxon>
        <taxon>Pseudonocardia</taxon>
    </lineage>
</organism>
<dbReference type="Gene3D" id="3.40.50.1820">
    <property type="entry name" value="alpha/beta hydrolase"/>
    <property type="match status" value="1"/>
</dbReference>
<dbReference type="EMBL" id="JAAXKZ010000111">
    <property type="protein sequence ID" value="NMH94436.1"/>
    <property type="molecule type" value="Genomic_DNA"/>
</dbReference>
<dbReference type="AlphaFoldDB" id="A0A848DPR8"/>
<dbReference type="Pfam" id="PF00561">
    <property type="entry name" value="Abhydrolase_1"/>
    <property type="match status" value="1"/>
</dbReference>
<dbReference type="PANTHER" id="PTHR43798:SF31">
    <property type="entry name" value="AB HYDROLASE SUPERFAMILY PROTEIN YCLE"/>
    <property type="match status" value="1"/>
</dbReference>
<dbReference type="InterPro" id="IPR050266">
    <property type="entry name" value="AB_hydrolase_sf"/>
</dbReference>
<protein>
    <submittedName>
        <fullName evidence="3">Alpha/beta hydrolase</fullName>
    </submittedName>
</protein>
<dbReference type="PANTHER" id="PTHR43798">
    <property type="entry name" value="MONOACYLGLYCEROL LIPASE"/>
    <property type="match status" value="1"/>
</dbReference>
<evidence type="ECO:0000256" key="1">
    <source>
        <dbReference type="ARBA" id="ARBA00022801"/>
    </source>
</evidence>
<dbReference type="GO" id="GO:0016787">
    <property type="term" value="F:hydrolase activity"/>
    <property type="evidence" value="ECO:0007669"/>
    <property type="project" value="UniProtKB-KW"/>
</dbReference>
<dbReference type="RefSeq" id="WP_169415123.1">
    <property type="nucleotide sequence ID" value="NZ_JAAXKZ010000111.1"/>
</dbReference>
<dbReference type="InterPro" id="IPR029058">
    <property type="entry name" value="AB_hydrolase_fold"/>
</dbReference>
<keyword evidence="1 3" id="KW-0378">Hydrolase</keyword>
<dbReference type="GO" id="GO:0016020">
    <property type="term" value="C:membrane"/>
    <property type="evidence" value="ECO:0007669"/>
    <property type="project" value="TreeGrafter"/>
</dbReference>
<name>A0A848DPR8_9PSEU</name>
<evidence type="ECO:0000313" key="4">
    <source>
        <dbReference type="Proteomes" id="UP000586918"/>
    </source>
</evidence>
<dbReference type="Proteomes" id="UP000586918">
    <property type="component" value="Unassembled WGS sequence"/>
</dbReference>